<dbReference type="Pfam" id="PF00534">
    <property type="entry name" value="Glycos_transf_1"/>
    <property type="match status" value="1"/>
</dbReference>
<dbReference type="Proteomes" id="UP000266482">
    <property type="component" value="Unassembled WGS sequence"/>
</dbReference>
<dbReference type="SUPFAM" id="SSF53756">
    <property type="entry name" value="UDP-Glycosyltransferase/glycogen phosphorylase"/>
    <property type="match status" value="1"/>
</dbReference>
<name>A0A3A1UPG5_9BACL</name>
<keyword evidence="1" id="KW-0812">Transmembrane</keyword>
<dbReference type="CDD" id="cd03794">
    <property type="entry name" value="GT4_WbuB-like"/>
    <property type="match status" value="1"/>
</dbReference>
<keyword evidence="1" id="KW-1133">Transmembrane helix</keyword>
<evidence type="ECO:0000313" key="4">
    <source>
        <dbReference type="Proteomes" id="UP000266482"/>
    </source>
</evidence>
<keyword evidence="1" id="KW-0472">Membrane</keyword>
<feature type="transmembrane region" description="Helical" evidence="1">
    <location>
        <begin position="78"/>
        <end position="98"/>
    </location>
</feature>
<organism evidence="3 4">
    <name type="scientific">Paenibacillus nanensis</name>
    <dbReference type="NCBI Taxonomy" id="393251"/>
    <lineage>
        <taxon>Bacteria</taxon>
        <taxon>Bacillati</taxon>
        <taxon>Bacillota</taxon>
        <taxon>Bacilli</taxon>
        <taxon>Bacillales</taxon>
        <taxon>Paenibacillaceae</taxon>
        <taxon>Paenibacillus</taxon>
    </lineage>
</organism>
<protein>
    <submittedName>
        <fullName evidence="3">Glycosyltransferase WbuB</fullName>
    </submittedName>
</protein>
<dbReference type="RefSeq" id="WP_119603179.1">
    <property type="nucleotide sequence ID" value="NZ_QXQA01000030.1"/>
</dbReference>
<comment type="caution">
    <text evidence="3">The sequence shown here is derived from an EMBL/GenBank/DDBJ whole genome shotgun (WGS) entry which is preliminary data.</text>
</comment>
<dbReference type="AlphaFoldDB" id="A0A3A1UPG5"/>
<reference evidence="3 4" key="1">
    <citation type="submission" date="2018-09" db="EMBL/GenBank/DDBJ databases">
        <title>Paenibacillus aracenensis nov. sp. isolated from a cave in southern Spain.</title>
        <authorList>
            <person name="Jurado V."/>
            <person name="Gutierrez-Patricio S."/>
            <person name="Gonzalez-Pimentel J.L."/>
            <person name="Miller A.Z."/>
            <person name="Laiz L."/>
            <person name="Saiz-Jimenez C."/>
        </authorList>
    </citation>
    <scope>NUCLEOTIDE SEQUENCE [LARGE SCALE GENOMIC DNA]</scope>
    <source>
        <strain evidence="3 4">DSM 22867</strain>
    </source>
</reference>
<dbReference type="PANTHER" id="PTHR45947">
    <property type="entry name" value="SULFOQUINOVOSYL TRANSFERASE SQD2"/>
    <property type="match status" value="1"/>
</dbReference>
<sequence length="417" mass="47392">MKKHILVIAQYFYPEQFRINDICTEWIKRGYKVTVITGIPNYPRGKYYKGYGLFKKMKETYNGIRIIRIPLIPRGKNAIMMVLNYISFVVSGFFWSLLTNIKADLVFIYEVSPMTQALPGVWYSGRKKIPCYLYVTDLWPENVEIVAGIKNKIVLNAIGAMVDYIYKRCDKIFTSSRSFIKAINERGVELDKLEFWPQYAEDYYRPLEKEAVKVPHILQDGTFNIIFAGNIGMAQGLEILPDVAKLLMEKKVRVRFNIVGDGRYKSALISKVSDYGVTELFNFIDSQPASKISEYMAVCDATLISLAKSKVFSITIPAKTQSCMACGIPIIVSADGEVQEIITEANAGLCSDAGDIKGLVQSIQTLVSLSRESLSEMAENSRDYYEANFDKKKLLDRMDRWFDNTGEKNGAKEHVQK</sequence>
<dbReference type="Gene3D" id="3.40.50.2000">
    <property type="entry name" value="Glycogen Phosphorylase B"/>
    <property type="match status" value="2"/>
</dbReference>
<dbReference type="GO" id="GO:0016758">
    <property type="term" value="F:hexosyltransferase activity"/>
    <property type="evidence" value="ECO:0007669"/>
    <property type="project" value="TreeGrafter"/>
</dbReference>
<dbReference type="EMBL" id="QXQA01000030">
    <property type="protein sequence ID" value="RIX45875.1"/>
    <property type="molecule type" value="Genomic_DNA"/>
</dbReference>
<gene>
    <name evidence="3" type="ORF">D3P08_26710</name>
</gene>
<keyword evidence="3" id="KW-0808">Transferase</keyword>
<dbReference type="PANTHER" id="PTHR45947:SF3">
    <property type="entry name" value="SULFOQUINOVOSYL TRANSFERASE SQD2"/>
    <property type="match status" value="1"/>
</dbReference>
<evidence type="ECO:0000259" key="2">
    <source>
        <dbReference type="Pfam" id="PF00534"/>
    </source>
</evidence>
<proteinExistence type="predicted"/>
<dbReference type="OrthoDB" id="9811902at2"/>
<accession>A0A3A1UPG5</accession>
<dbReference type="InterPro" id="IPR050194">
    <property type="entry name" value="Glycosyltransferase_grp1"/>
</dbReference>
<dbReference type="InterPro" id="IPR001296">
    <property type="entry name" value="Glyco_trans_1"/>
</dbReference>
<evidence type="ECO:0000256" key="1">
    <source>
        <dbReference type="SAM" id="Phobius"/>
    </source>
</evidence>
<evidence type="ECO:0000313" key="3">
    <source>
        <dbReference type="EMBL" id="RIX45875.1"/>
    </source>
</evidence>
<feature type="domain" description="Glycosyl transferase family 1" evidence="2">
    <location>
        <begin position="215"/>
        <end position="382"/>
    </location>
</feature>
<keyword evidence="4" id="KW-1185">Reference proteome</keyword>